<dbReference type="Proteomes" id="UP000800094">
    <property type="component" value="Unassembled WGS sequence"/>
</dbReference>
<evidence type="ECO:0000313" key="3">
    <source>
        <dbReference type="Proteomes" id="UP000800094"/>
    </source>
</evidence>
<dbReference type="OrthoDB" id="3801601at2759"/>
<evidence type="ECO:0000256" key="1">
    <source>
        <dbReference type="SAM" id="MobiDB-lite"/>
    </source>
</evidence>
<evidence type="ECO:0000313" key="2">
    <source>
        <dbReference type="EMBL" id="KAF2246913.1"/>
    </source>
</evidence>
<feature type="compositionally biased region" description="Acidic residues" evidence="1">
    <location>
        <begin position="142"/>
        <end position="159"/>
    </location>
</feature>
<feature type="region of interest" description="Disordered" evidence="1">
    <location>
        <begin position="132"/>
        <end position="247"/>
    </location>
</feature>
<dbReference type="GeneID" id="54580327"/>
<feature type="compositionally biased region" description="Basic residues" evidence="1">
    <location>
        <begin position="197"/>
        <end position="207"/>
    </location>
</feature>
<feature type="region of interest" description="Disordered" evidence="1">
    <location>
        <begin position="277"/>
        <end position="311"/>
    </location>
</feature>
<reference evidence="2" key="1">
    <citation type="journal article" date="2020" name="Stud. Mycol.">
        <title>101 Dothideomycetes genomes: a test case for predicting lifestyles and emergence of pathogens.</title>
        <authorList>
            <person name="Haridas S."/>
            <person name="Albert R."/>
            <person name="Binder M."/>
            <person name="Bloem J."/>
            <person name="Labutti K."/>
            <person name="Salamov A."/>
            <person name="Andreopoulos B."/>
            <person name="Baker S."/>
            <person name="Barry K."/>
            <person name="Bills G."/>
            <person name="Bluhm B."/>
            <person name="Cannon C."/>
            <person name="Castanera R."/>
            <person name="Culley D."/>
            <person name="Daum C."/>
            <person name="Ezra D."/>
            <person name="Gonzalez J."/>
            <person name="Henrissat B."/>
            <person name="Kuo A."/>
            <person name="Liang C."/>
            <person name="Lipzen A."/>
            <person name="Lutzoni F."/>
            <person name="Magnuson J."/>
            <person name="Mondo S."/>
            <person name="Nolan M."/>
            <person name="Ohm R."/>
            <person name="Pangilinan J."/>
            <person name="Park H.-J."/>
            <person name="Ramirez L."/>
            <person name="Alfaro M."/>
            <person name="Sun H."/>
            <person name="Tritt A."/>
            <person name="Yoshinaga Y."/>
            <person name="Zwiers L.-H."/>
            <person name="Turgeon B."/>
            <person name="Goodwin S."/>
            <person name="Spatafora J."/>
            <person name="Crous P."/>
            <person name="Grigoriev I."/>
        </authorList>
    </citation>
    <scope>NUCLEOTIDE SEQUENCE</scope>
    <source>
        <strain evidence="2">CBS 122368</strain>
    </source>
</reference>
<dbReference type="AlphaFoldDB" id="A0A6A6IBP0"/>
<proteinExistence type="predicted"/>
<feature type="compositionally biased region" description="Acidic residues" evidence="1">
    <location>
        <begin position="285"/>
        <end position="311"/>
    </location>
</feature>
<dbReference type="RefSeq" id="XP_033681917.1">
    <property type="nucleotide sequence ID" value="XM_033826997.1"/>
</dbReference>
<name>A0A6A6IBP0_9PLEO</name>
<dbReference type="EMBL" id="ML987198">
    <property type="protein sequence ID" value="KAF2246913.1"/>
    <property type="molecule type" value="Genomic_DNA"/>
</dbReference>
<sequence>MPPKCSHTIPAFLQSKLPNPNLCPPCLINRHIKEIRDTQQGIETRGGILASKKKAIDEKEASGKKDVQAKRHRAWMRKWRSVKIQAWEDVEMLEGLLKEEQVIEEEGEELDWRNMVQEALDLWEGAREDMTVVPGVPGVLPTEDEQDNRSDADDDDGNDAEARQDVGYSDQEKEPQDIPLPATSDDDLAEPEERTPSRRTHRPLKPVRFHDVATVHDSTSPIHTEQPHSPHTFADSPLHRSRDNFYRPSRKYKPHIWSSPKGHEKVQTSWFFQSWEAVERAGQGFEEEEEEEDEDEEESGGIEIEDGEVPR</sequence>
<keyword evidence="3" id="KW-1185">Reference proteome</keyword>
<protein>
    <submittedName>
        <fullName evidence="2">Uncharacterized protein</fullName>
    </submittedName>
</protein>
<gene>
    <name evidence="2" type="ORF">BU26DRAFT_507437</name>
</gene>
<organism evidence="2 3">
    <name type="scientific">Trematosphaeria pertusa</name>
    <dbReference type="NCBI Taxonomy" id="390896"/>
    <lineage>
        <taxon>Eukaryota</taxon>
        <taxon>Fungi</taxon>
        <taxon>Dikarya</taxon>
        <taxon>Ascomycota</taxon>
        <taxon>Pezizomycotina</taxon>
        <taxon>Dothideomycetes</taxon>
        <taxon>Pleosporomycetidae</taxon>
        <taxon>Pleosporales</taxon>
        <taxon>Massarineae</taxon>
        <taxon>Trematosphaeriaceae</taxon>
        <taxon>Trematosphaeria</taxon>
    </lineage>
</organism>
<feature type="compositionally biased region" description="Basic and acidic residues" evidence="1">
    <location>
        <begin position="160"/>
        <end position="176"/>
    </location>
</feature>
<accession>A0A6A6IBP0</accession>
<feature type="compositionally biased region" description="Polar residues" evidence="1">
    <location>
        <begin position="216"/>
        <end position="229"/>
    </location>
</feature>